<gene>
    <name evidence="1" type="ORF">S01H4_24465</name>
</gene>
<accession>X1CNF5</accession>
<dbReference type="EMBL" id="BART01011491">
    <property type="protein sequence ID" value="GAG85791.1"/>
    <property type="molecule type" value="Genomic_DNA"/>
</dbReference>
<organism evidence="1">
    <name type="scientific">marine sediment metagenome</name>
    <dbReference type="NCBI Taxonomy" id="412755"/>
    <lineage>
        <taxon>unclassified sequences</taxon>
        <taxon>metagenomes</taxon>
        <taxon>ecological metagenomes</taxon>
    </lineage>
</organism>
<comment type="caution">
    <text evidence="1">The sequence shown here is derived from an EMBL/GenBank/DDBJ whole genome shotgun (WGS) entry which is preliminary data.</text>
</comment>
<evidence type="ECO:0000313" key="1">
    <source>
        <dbReference type="EMBL" id="GAG85791.1"/>
    </source>
</evidence>
<name>X1CNF5_9ZZZZ</name>
<dbReference type="AlphaFoldDB" id="X1CNF5"/>
<reference evidence="1" key="1">
    <citation type="journal article" date="2014" name="Front. Microbiol.">
        <title>High frequency of phylogenetically diverse reductive dehalogenase-homologous genes in deep subseafloor sedimentary metagenomes.</title>
        <authorList>
            <person name="Kawai M."/>
            <person name="Futagami T."/>
            <person name="Toyoda A."/>
            <person name="Takaki Y."/>
            <person name="Nishi S."/>
            <person name="Hori S."/>
            <person name="Arai W."/>
            <person name="Tsubouchi T."/>
            <person name="Morono Y."/>
            <person name="Uchiyama I."/>
            <person name="Ito T."/>
            <person name="Fujiyama A."/>
            <person name="Inagaki F."/>
            <person name="Takami H."/>
        </authorList>
    </citation>
    <scope>NUCLEOTIDE SEQUENCE</scope>
    <source>
        <strain evidence="1">Expedition CK06-06</strain>
    </source>
</reference>
<proteinExistence type="predicted"/>
<sequence length="76" mass="8831">MTILDLSNQAANATAINPKIVALKNLMDLRKPIWDKLPVEKKKKWIKSGKDPIMTLAWQIFKYLRNNFFEEGVNDD</sequence>
<protein>
    <submittedName>
        <fullName evidence="1">Uncharacterized protein</fullName>
    </submittedName>
</protein>